<evidence type="ECO:0000313" key="1">
    <source>
        <dbReference type="EMBL" id="CAE8598968.1"/>
    </source>
</evidence>
<gene>
    <name evidence="1" type="ORF">PGLA1383_LOCUS17355</name>
</gene>
<reference evidence="1" key="1">
    <citation type="submission" date="2021-02" db="EMBL/GenBank/DDBJ databases">
        <authorList>
            <person name="Dougan E. K."/>
            <person name="Rhodes N."/>
            <person name="Thang M."/>
            <person name="Chan C."/>
        </authorList>
    </citation>
    <scope>NUCLEOTIDE SEQUENCE</scope>
</reference>
<proteinExistence type="predicted"/>
<protein>
    <submittedName>
        <fullName evidence="1">Uncharacterized protein</fullName>
    </submittedName>
</protein>
<organism evidence="1 2">
    <name type="scientific">Polarella glacialis</name>
    <name type="common">Dinoflagellate</name>
    <dbReference type="NCBI Taxonomy" id="89957"/>
    <lineage>
        <taxon>Eukaryota</taxon>
        <taxon>Sar</taxon>
        <taxon>Alveolata</taxon>
        <taxon>Dinophyceae</taxon>
        <taxon>Suessiales</taxon>
        <taxon>Suessiaceae</taxon>
        <taxon>Polarella</taxon>
    </lineage>
</organism>
<accession>A0A813EMP9</accession>
<sequence>VKRHGLLIDPGAASGLIGSDTLKNYRDAILVPQGVDITIRPTSQNVSGISGKPEPALSRVTMLIFPGIKDSTFTEDVIGKQGSRCPAHLPNPSMRAANMRLLTDFFDNGDGLLIVHDDNDRLLYRCLLTESGNYILLTDNINDANKVDARTTAQVNAFYIVLAHTMREGSRVISRLIRSKIQKLLPLCMNQKIGSAK</sequence>
<feature type="non-terminal residue" evidence="1">
    <location>
        <position position="197"/>
    </location>
</feature>
<name>A0A813EMP9_POLGL</name>
<keyword evidence="2" id="KW-1185">Reference proteome</keyword>
<comment type="caution">
    <text evidence="1">The sequence shown here is derived from an EMBL/GenBank/DDBJ whole genome shotgun (WGS) entry which is preliminary data.</text>
</comment>
<dbReference type="Proteomes" id="UP000654075">
    <property type="component" value="Unassembled WGS sequence"/>
</dbReference>
<evidence type="ECO:0000313" key="2">
    <source>
        <dbReference type="Proteomes" id="UP000654075"/>
    </source>
</evidence>
<dbReference type="EMBL" id="CAJNNV010010718">
    <property type="protein sequence ID" value="CAE8598968.1"/>
    <property type="molecule type" value="Genomic_DNA"/>
</dbReference>
<dbReference type="OrthoDB" id="441428at2759"/>
<dbReference type="AlphaFoldDB" id="A0A813EMP9"/>